<feature type="compositionally biased region" description="Basic and acidic residues" evidence="1">
    <location>
        <begin position="134"/>
        <end position="147"/>
    </location>
</feature>
<reference evidence="4" key="1">
    <citation type="submission" date="2015-07" db="EMBL/GenBank/DDBJ databases">
        <title>Draft Genome Sequences of Anaerolinea thermolimosa IMO-1, Bellilinea caldifistulae GOMI-1, Leptolinea tardivitalis YMTK-2, Levilinea saccharolytica KIBI-1,Longilinea arvoryzae KOME-1, Previously Described as Members of the Anaerolineaceae (Chloroflexi).</title>
        <authorList>
            <person name="Sekiguchi Y."/>
            <person name="Ohashi A."/>
            <person name="Matsuura N."/>
            <person name="Tourlousse M.D."/>
        </authorList>
    </citation>
    <scope>NUCLEOTIDE SEQUENCE [LARGE SCALE GENOMIC DNA]</scope>
    <source>
        <strain evidence="4">IMO-1</strain>
    </source>
</reference>
<organism evidence="3 4">
    <name type="scientific">Anaerolinea thermolimosa</name>
    <dbReference type="NCBI Taxonomy" id="229919"/>
    <lineage>
        <taxon>Bacteria</taxon>
        <taxon>Bacillati</taxon>
        <taxon>Chloroflexota</taxon>
        <taxon>Anaerolineae</taxon>
        <taxon>Anaerolineales</taxon>
        <taxon>Anaerolineaceae</taxon>
        <taxon>Anaerolinea</taxon>
    </lineage>
</organism>
<evidence type="ECO:0000256" key="1">
    <source>
        <dbReference type="SAM" id="MobiDB-lite"/>
    </source>
</evidence>
<accession>A0A7U9KN89</accession>
<feature type="compositionally biased region" description="Low complexity" evidence="1">
    <location>
        <begin position="109"/>
        <end position="121"/>
    </location>
</feature>
<feature type="region of interest" description="Disordered" evidence="1">
    <location>
        <begin position="52"/>
        <end position="89"/>
    </location>
</feature>
<proteinExistence type="predicted"/>
<feature type="compositionally biased region" description="Gly residues" evidence="1">
    <location>
        <begin position="122"/>
        <end position="133"/>
    </location>
</feature>
<dbReference type="EMBL" id="DF967966">
    <property type="protein sequence ID" value="GAP08318.1"/>
    <property type="molecule type" value="Genomic_DNA"/>
</dbReference>
<evidence type="ECO:0000313" key="4">
    <source>
        <dbReference type="Proteomes" id="UP000253922"/>
    </source>
</evidence>
<feature type="signal peptide" evidence="2">
    <location>
        <begin position="1"/>
        <end position="26"/>
    </location>
</feature>
<name>A0A7U9KN89_9CHLR</name>
<protein>
    <submittedName>
        <fullName evidence="3">Uncharacterized protein</fullName>
    </submittedName>
</protein>
<dbReference type="AlphaFoldDB" id="A0A7U9KN89"/>
<keyword evidence="4" id="KW-1185">Reference proteome</keyword>
<feature type="region of interest" description="Disordered" evidence="1">
    <location>
        <begin position="109"/>
        <end position="147"/>
    </location>
</feature>
<keyword evidence="2" id="KW-0732">Signal</keyword>
<sequence length="147" mass="15322">MKRSRLMIPLVVLLMAALACNFPAQATPTPGVLPLELTVTALFRTAAALPPTQTPLPLVSTATQPPRDRPVPYGCRPAPHPNAASTGEYGYPAAPYPARSYPAAAHPASSYRYPAASSHGHPGAGAPGGQGGGDLHEHSASDRWRLE</sequence>
<evidence type="ECO:0000256" key="2">
    <source>
        <dbReference type="SAM" id="SignalP"/>
    </source>
</evidence>
<gene>
    <name evidence="3" type="ORF">ATHL_03220</name>
</gene>
<evidence type="ECO:0000313" key="3">
    <source>
        <dbReference type="EMBL" id="GAP08318.1"/>
    </source>
</evidence>
<dbReference type="PROSITE" id="PS51257">
    <property type="entry name" value="PROKAR_LIPOPROTEIN"/>
    <property type="match status" value="1"/>
</dbReference>
<feature type="chain" id="PRO_5031505356" evidence="2">
    <location>
        <begin position="27"/>
        <end position="147"/>
    </location>
</feature>
<dbReference type="Proteomes" id="UP000253922">
    <property type="component" value="Unassembled WGS sequence"/>
</dbReference>